<protein>
    <submittedName>
        <fullName evidence="1">Uncharacterized protein</fullName>
    </submittedName>
</protein>
<keyword evidence="2" id="KW-1185">Reference proteome</keyword>
<dbReference type="AlphaFoldDB" id="A0A4R3J830"/>
<reference evidence="1 2" key="1">
    <citation type="submission" date="2019-03" db="EMBL/GenBank/DDBJ databases">
        <title>Genomic Encyclopedia of Type Strains, Phase IV (KMG-IV): sequencing the most valuable type-strain genomes for metagenomic binning, comparative biology and taxonomic classification.</title>
        <authorList>
            <person name="Goeker M."/>
        </authorList>
    </citation>
    <scope>NUCLEOTIDE SEQUENCE [LARGE SCALE GENOMIC DNA]</scope>
    <source>
        <strain evidence="1 2">DSM 101688</strain>
    </source>
</reference>
<dbReference type="Proteomes" id="UP000295304">
    <property type="component" value="Unassembled WGS sequence"/>
</dbReference>
<proteinExistence type="predicted"/>
<evidence type="ECO:0000313" key="1">
    <source>
        <dbReference type="EMBL" id="TCS61627.1"/>
    </source>
</evidence>
<organism evidence="1 2">
    <name type="scientific">Varunaivibrio sulfuroxidans</name>
    <dbReference type="NCBI Taxonomy" id="1773489"/>
    <lineage>
        <taxon>Bacteria</taxon>
        <taxon>Pseudomonadati</taxon>
        <taxon>Pseudomonadota</taxon>
        <taxon>Alphaproteobacteria</taxon>
        <taxon>Rhodospirillales</taxon>
        <taxon>Magnetovibrionaceae</taxon>
        <taxon>Varunaivibrio</taxon>
    </lineage>
</organism>
<name>A0A4R3J830_9PROT</name>
<dbReference type="EMBL" id="SLZW01000007">
    <property type="protein sequence ID" value="TCS61627.1"/>
    <property type="molecule type" value="Genomic_DNA"/>
</dbReference>
<sequence>MVAVQKNVTGPPEECDRTWRSRLIKLSIIVA</sequence>
<gene>
    <name evidence="1" type="ORF">EDD55_10736</name>
</gene>
<evidence type="ECO:0000313" key="2">
    <source>
        <dbReference type="Proteomes" id="UP000295304"/>
    </source>
</evidence>
<comment type="caution">
    <text evidence="1">The sequence shown here is derived from an EMBL/GenBank/DDBJ whole genome shotgun (WGS) entry which is preliminary data.</text>
</comment>
<accession>A0A4R3J830</accession>